<evidence type="ECO:0000313" key="1">
    <source>
        <dbReference type="EMBL" id="KQK79300.1"/>
    </source>
</evidence>
<dbReference type="AlphaFoldDB" id="A0A0Q3PTA2"/>
<protein>
    <submittedName>
        <fullName evidence="1">Uncharacterized protein</fullName>
    </submittedName>
</protein>
<evidence type="ECO:0000313" key="2">
    <source>
        <dbReference type="Proteomes" id="UP000051836"/>
    </source>
</evidence>
<name>A0A0Q3PTA2_AMAAE</name>
<organism evidence="1 2">
    <name type="scientific">Amazona aestiva</name>
    <name type="common">Blue-fronted Amazon parrot</name>
    <dbReference type="NCBI Taxonomy" id="12930"/>
    <lineage>
        <taxon>Eukaryota</taxon>
        <taxon>Metazoa</taxon>
        <taxon>Chordata</taxon>
        <taxon>Craniata</taxon>
        <taxon>Vertebrata</taxon>
        <taxon>Euteleostomi</taxon>
        <taxon>Archelosauria</taxon>
        <taxon>Archosauria</taxon>
        <taxon>Dinosauria</taxon>
        <taxon>Saurischia</taxon>
        <taxon>Theropoda</taxon>
        <taxon>Coelurosauria</taxon>
        <taxon>Aves</taxon>
        <taxon>Neognathae</taxon>
        <taxon>Neoaves</taxon>
        <taxon>Telluraves</taxon>
        <taxon>Australaves</taxon>
        <taxon>Psittaciformes</taxon>
        <taxon>Psittacidae</taxon>
        <taxon>Amazona</taxon>
    </lineage>
</organism>
<keyword evidence="2" id="KW-1185">Reference proteome</keyword>
<comment type="caution">
    <text evidence="1">The sequence shown here is derived from an EMBL/GenBank/DDBJ whole genome shotgun (WGS) entry which is preliminary data.</text>
</comment>
<proteinExistence type="predicted"/>
<sequence>MDQINGFADIIKCVHLVIVENTGRKGYFKSIEILIDGWVDEIMDLAVLFLDRVLPYQMGSEYPVYLTKLIDLTTFSTNQDLQALSVLNPAPATTSLIQTLPESKPLKTWSH</sequence>
<reference evidence="1 2" key="1">
    <citation type="submission" date="2015-10" db="EMBL/GenBank/DDBJ databases">
        <authorList>
            <person name="Gilbert D.G."/>
        </authorList>
    </citation>
    <scope>NUCLEOTIDE SEQUENCE [LARGE SCALE GENOMIC DNA]</scope>
    <source>
        <strain evidence="1">FVVF132</strain>
    </source>
</reference>
<dbReference type="EMBL" id="LMAW01002597">
    <property type="protein sequence ID" value="KQK79300.1"/>
    <property type="molecule type" value="Genomic_DNA"/>
</dbReference>
<gene>
    <name evidence="1" type="ORF">AAES_105635</name>
</gene>
<accession>A0A0Q3PTA2</accession>
<dbReference type="Proteomes" id="UP000051836">
    <property type="component" value="Unassembled WGS sequence"/>
</dbReference>